<organism evidence="1">
    <name type="scientific">Prunus dulcis</name>
    <name type="common">Almond</name>
    <name type="synonym">Amygdalus dulcis</name>
    <dbReference type="NCBI Taxonomy" id="3755"/>
    <lineage>
        <taxon>Eukaryota</taxon>
        <taxon>Viridiplantae</taxon>
        <taxon>Streptophyta</taxon>
        <taxon>Embryophyta</taxon>
        <taxon>Tracheophyta</taxon>
        <taxon>Spermatophyta</taxon>
        <taxon>Magnoliopsida</taxon>
        <taxon>eudicotyledons</taxon>
        <taxon>Gunneridae</taxon>
        <taxon>Pentapetalae</taxon>
        <taxon>rosids</taxon>
        <taxon>fabids</taxon>
        <taxon>Rosales</taxon>
        <taxon>Rosaceae</taxon>
        <taxon>Amygdaloideae</taxon>
        <taxon>Amygdaleae</taxon>
        <taxon>Prunus</taxon>
    </lineage>
</organism>
<gene>
    <name evidence="1" type="ORF">Prudu_004703</name>
</gene>
<evidence type="ECO:0000313" key="1">
    <source>
        <dbReference type="EMBL" id="BBG96023.1"/>
    </source>
</evidence>
<dbReference type="EMBL" id="AP019297">
    <property type="protein sequence ID" value="BBG96023.1"/>
    <property type="molecule type" value="Genomic_DNA"/>
</dbReference>
<reference evidence="1" key="1">
    <citation type="journal article" date="2019" name="Science">
        <title>Mutation of a bHLH transcription factor allowed almond domestication.</title>
        <authorList>
            <person name="Sanchez-Perez R."/>
            <person name="Pavan S."/>
            <person name="Mazzeo R."/>
            <person name="Moldovan C."/>
            <person name="Aiese Cigliano R."/>
            <person name="Del Cueto J."/>
            <person name="Ricciardi F."/>
            <person name="Lotti C."/>
            <person name="Ricciardi L."/>
            <person name="Dicenta F."/>
            <person name="Lopez-Marques R.L."/>
            <person name="Lindberg Moller B."/>
        </authorList>
    </citation>
    <scope>NUCLEOTIDE SEQUENCE</scope>
</reference>
<dbReference type="AlphaFoldDB" id="A0A4Y1QVY9"/>
<accession>A0A4Y1QVY9</accession>
<sequence>MYGHSCAECFMQMVGHRMPTHPFFSIGEEGIELKLRFVVLYKYKWTSIVIRSMKAYKVNLNKEKHQMVI</sequence>
<protein>
    <submittedName>
        <fullName evidence="1">Uncharacterized protein</fullName>
    </submittedName>
</protein>
<proteinExistence type="predicted"/>
<name>A0A4Y1QVY9_PRUDU</name>